<dbReference type="InterPro" id="IPR004646">
    <property type="entry name" value="Fe-S_hydro-lyase_TtdA-typ_cat"/>
</dbReference>
<evidence type="ECO:0000256" key="3">
    <source>
        <dbReference type="ARBA" id="ARBA00004859"/>
    </source>
</evidence>
<evidence type="ECO:0000256" key="9">
    <source>
        <dbReference type="ARBA" id="ARBA00023004"/>
    </source>
</evidence>
<name>A0ABP8KIN5_9MICO</name>
<dbReference type="InterPro" id="IPR011167">
    <property type="entry name" value="Fe_dep_fumarate_hydratase"/>
</dbReference>
<evidence type="ECO:0000256" key="10">
    <source>
        <dbReference type="ARBA" id="ARBA00023014"/>
    </source>
</evidence>
<comment type="similarity">
    <text evidence="4 12">Belongs to the class-I fumarase family.</text>
</comment>
<keyword evidence="9 12" id="KW-0408">Iron</keyword>
<evidence type="ECO:0000256" key="12">
    <source>
        <dbReference type="PIRNR" id="PIRNR001394"/>
    </source>
</evidence>
<keyword evidence="6 12" id="KW-0004">4Fe-4S</keyword>
<comment type="pathway">
    <text evidence="3">Carbohydrate metabolism; tricarboxylic acid cycle; (S)-malate from fumarate: step 1/1.</text>
</comment>
<dbReference type="InterPro" id="IPR036660">
    <property type="entry name" value="Fe-S_hydroAse_TtdB_cat_sf"/>
</dbReference>
<evidence type="ECO:0000256" key="11">
    <source>
        <dbReference type="ARBA" id="ARBA00023239"/>
    </source>
</evidence>
<dbReference type="EC" id="4.2.1.2" evidence="12"/>
<dbReference type="PIRSF" id="PIRSF001394">
    <property type="entry name" value="Fe_dep_fumar_hy"/>
    <property type="match status" value="1"/>
</dbReference>
<dbReference type="Pfam" id="PF05683">
    <property type="entry name" value="Fumerase_C"/>
    <property type="match status" value="1"/>
</dbReference>
<dbReference type="RefSeq" id="WP_345205829.1">
    <property type="nucleotide sequence ID" value="NZ_BAABGM010000014.1"/>
</dbReference>
<evidence type="ECO:0000256" key="2">
    <source>
        <dbReference type="ARBA" id="ARBA00001966"/>
    </source>
</evidence>
<dbReference type="PROSITE" id="PS00163">
    <property type="entry name" value="FUMARATE_LYASES"/>
    <property type="match status" value="1"/>
</dbReference>
<dbReference type="InterPro" id="IPR051208">
    <property type="entry name" value="Class-I_Fumarase/Tartrate_DH"/>
</dbReference>
<dbReference type="EMBL" id="BAABGM010000014">
    <property type="protein sequence ID" value="GAA4406896.1"/>
    <property type="molecule type" value="Genomic_DNA"/>
</dbReference>
<keyword evidence="10 12" id="KW-0411">Iron-sulfur</keyword>
<evidence type="ECO:0000259" key="13">
    <source>
        <dbReference type="Pfam" id="PF05681"/>
    </source>
</evidence>
<accession>A0ABP8KIN5</accession>
<comment type="function">
    <text evidence="12">Catalyzes the reversible hydration of fumarate to (S)-malate.</text>
</comment>
<evidence type="ECO:0000256" key="1">
    <source>
        <dbReference type="ARBA" id="ARBA00000929"/>
    </source>
</evidence>
<sequence>MTEFAYEDLLPTGADETPYRLLTTAGVSVVDGPGGRRFLQVEPEALRLLTETAMHDIAHYLRPAHLQQLANILADPEASNNDKFVALDLLKNANIAAGGVLPMCQDTGTAIVMGKRGQHVLTAGRDEEPISRGVYDAYTRLNLRYSQMAPVTTWDERNTGSNLPAQVEIYADTVPGHETTYKFLFMAKGGGSANKSYLFQETKAILNPDAMMRFLDEKLRGLGTAACPPYHLAIVIGGTSAEFALKTAKYASAKYLDQLPKAGDAATGHGFRDTELEEKVLELTRQFGIGAQFGGKYFCHDVRVVRLPRHGASLPVAIAVSCSADRQVLGKVTPEGVFIEQLETDPARFLPDETHTGFGAGQADAVGASSTGQGAVVHIDLNRPMAEILAELSKHPVKTRLSLTGPLVVARDIAHAKIKERLDAGEEMPAYLRDHPVYYAGPAKTPEGMPSGSFGPTTAGRMDSYVDQFQAAGGSMVMLAKGNRSQQVTDACRTHGGFYLGSIGGPAARLAQDCIRSVEVLEYPELGMEAIWKIEVEDFPAFIVVDDKGNDFFASVTTPVALTIEKRAGLR</sequence>
<dbReference type="InterPro" id="IPR004647">
    <property type="entry name" value="Fe-S_hydro-lyase_TtdB-typ_cat"/>
</dbReference>
<comment type="cofactor">
    <cofactor evidence="2 12">
        <name>[4Fe-4S] cluster</name>
        <dbReference type="ChEBI" id="CHEBI:49883"/>
    </cofactor>
</comment>
<gene>
    <name evidence="15" type="ORF">GCM10023168_22360</name>
</gene>
<dbReference type="NCBIfam" id="TIGR00723">
    <property type="entry name" value="ttdB_fumA_fumB"/>
    <property type="match status" value="1"/>
</dbReference>
<dbReference type="Proteomes" id="UP001500945">
    <property type="component" value="Unassembled WGS sequence"/>
</dbReference>
<comment type="catalytic activity">
    <reaction evidence="1 12">
        <text>(S)-malate = fumarate + H2O</text>
        <dbReference type="Rhea" id="RHEA:12460"/>
        <dbReference type="ChEBI" id="CHEBI:15377"/>
        <dbReference type="ChEBI" id="CHEBI:15589"/>
        <dbReference type="ChEBI" id="CHEBI:29806"/>
        <dbReference type="EC" id="4.2.1.2"/>
    </reaction>
</comment>
<evidence type="ECO:0000313" key="16">
    <source>
        <dbReference type="Proteomes" id="UP001500945"/>
    </source>
</evidence>
<evidence type="ECO:0000256" key="6">
    <source>
        <dbReference type="ARBA" id="ARBA00022485"/>
    </source>
</evidence>
<dbReference type="SUPFAM" id="SSF117457">
    <property type="entry name" value="FumA C-terminal domain-like"/>
    <property type="match status" value="1"/>
</dbReference>
<organism evidence="15 16">
    <name type="scientific">Fodinibacter luteus</name>
    <dbReference type="NCBI Taxonomy" id="552064"/>
    <lineage>
        <taxon>Bacteria</taxon>
        <taxon>Bacillati</taxon>
        <taxon>Actinomycetota</taxon>
        <taxon>Actinomycetes</taxon>
        <taxon>Micrococcales</taxon>
        <taxon>Intrasporangiaceae</taxon>
        <taxon>Fodinibacter (ex Wang et al. 2009)</taxon>
    </lineage>
</organism>
<keyword evidence="16" id="KW-1185">Reference proteome</keyword>
<evidence type="ECO:0000256" key="8">
    <source>
        <dbReference type="ARBA" id="ARBA00022723"/>
    </source>
</evidence>
<keyword evidence="8 12" id="KW-0479">Metal-binding</keyword>
<protein>
    <recommendedName>
        <fullName evidence="12">Fumarate hydratase class I</fullName>
        <ecNumber evidence="12">4.2.1.2</ecNumber>
    </recommendedName>
</protein>
<comment type="caution">
    <text evidence="15">The sequence shown here is derived from an EMBL/GenBank/DDBJ whole genome shotgun (WGS) entry which is preliminary data.</text>
</comment>
<dbReference type="PANTHER" id="PTHR30389">
    <property type="entry name" value="FUMARATE HYDRATASE-RELATED"/>
    <property type="match status" value="1"/>
</dbReference>
<reference evidence="16" key="1">
    <citation type="journal article" date="2019" name="Int. J. Syst. Evol. Microbiol.">
        <title>The Global Catalogue of Microorganisms (GCM) 10K type strain sequencing project: providing services to taxonomists for standard genome sequencing and annotation.</title>
        <authorList>
            <consortium name="The Broad Institute Genomics Platform"/>
            <consortium name="The Broad Institute Genome Sequencing Center for Infectious Disease"/>
            <person name="Wu L."/>
            <person name="Ma J."/>
        </authorList>
    </citation>
    <scope>NUCLEOTIDE SEQUENCE [LARGE SCALE GENOMIC DNA]</scope>
    <source>
        <strain evidence="16">JCM 17809</strain>
    </source>
</reference>
<dbReference type="NCBIfam" id="TIGR00722">
    <property type="entry name" value="ttdA_fumA_fumB"/>
    <property type="match status" value="1"/>
</dbReference>
<comment type="subunit">
    <text evidence="5 12">Homodimer.</text>
</comment>
<evidence type="ECO:0000259" key="14">
    <source>
        <dbReference type="Pfam" id="PF05683"/>
    </source>
</evidence>
<evidence type="ECO:0000256" key="4">
    <source>
        <dbReference type="ARBA" id="ARBA00008876"/>
    </source>
</evidence>
<feature type="domain" description="Fe-S hydro-lyase tartrate dehydratase beta-type catalytic" evidence="14">
    <location>
        <begin position="336"/>
        <end position="555"/>
    </location>
</feature>
<keyword evidence="11 12" id="KW-0456">Lyase</keyword>
<dbReference type="InterPro" id="IPR020557">
    <property type="entry name" value="Fumarate_lyase_CS"/>
</dbReference>
<dbReference type="Gene3D" id="3.20.130.10">
    <property type="entry name" value="Fe-S hydro-lyase, tartrate dehydratase beta-type, catalytic domain"/>
    <property type="match status" value="1"/>
</dbReference>
<dbReference type="PANTHER" id="PTHR30389:SF0">
    <property type="entry name" value="FUMARATE HYDRATASE CLASS I, AEROBIC"/>
    <property type="match status" value="1"/>
</dbReference>
<proteinExistence type="inferred from homology"/>
<evidence type="ECO:0000256" key="5">
    <source>
        <dbReference type="ARBA" id="ARBA00011738"/>
    </source>
</evidence>
<evidence type="ECO:0000256" key="7">
    <source>
        <dbReference type="ARBA" id="ARBA00022532"/>
    </source>
</evidence>
<feature type="domain" description="Fe-S hydro-lyase tartrate dehydratase alpha-type catalytic" evidence="13">
    <location>
        <begin position="50"/>
        <end position="328"/>
    </location>
</feature>
<dbReference type="Pfam" id="PF05681">
    <property type="entry name" value="Fumerase"/>
    <property type="match status" value="1"/>
</dbReference>
<keyword evidence="7" id="KW-0816">Tricarboxylic acid cycle</keyword>
<evidence type="ECO:0000313" key="15">
    <source>
        <dbReference type="EMBL" id="GAA4406896.1"/>
    </source>
</evidence>